<keyword evidence="6" id="KW-0809">Transit peptide</keyword>
<dbReference type="STRING" id="578462.A0A0L0SRX0"/>
<feature type="region of interest" description="Disordered" evidence="11">
    <location>
        <begin position="1"/>
        <end position="28"/>
    </location>
</feature>
<keyword evidence="10" id="KW-0999">Mitochondrion inner membrane</keyword>
<keyword evidence="13" id="KW-1185">Reference proteome</keyword>
<dbReference type="OrthoDB" id="10251508at2759"/>
<feature type="region of interest" description="Disordered" evidence="11">
    <location>
        <begin position="400"/>
        <end position="541"/>
    </location>
</feature>
<evidence type="ECO:0000256" key="9">
    <source>
        <dbReference type="ARBA" id="ARBA00023136"/>
    </source>
</evidence>
<dbReference type="VEuPathDB" id="FungiDB:AMAG_10771"/>
<dbReference type="PANTHER" id="PTHR13890">
    <property type="entry name" value="RNA SPLICING PROTEIN MRS2, MITOCHONDRIAL"/>
    <property type="match status" value="1"/>
</dbReference>
<dbReference type="Pfam" id="PF22099">
    <property type="entry name" value="MRS2-like"/>
    <property type="match status" value="1"/>
</dbReference>
<protein>
    <recommendedName>
        <fullName evidence="10">Magnesium transporter</fullName>
    </recommendedName>
</protein>
<evidence type="ECO:0000313" key="12">
    <source>
        <dbReference type="EMBL" id="KNE65115.1"/>
    </source>
</evidence>
<keyword evidence="10" id="KW-0496">Mitochondrion</keyword>
<dbReference type="AlphaFoldDB" id="A0A0L0SRX0"/>
<evidence type="ECO:0000256" key="7">
    <source>
        <dbReference type="ARBA" id="ARBA00022989"/>
    </source>
</evidence>
<feature type="compositionally biased region" description="Pro residues" evidence="11">
    <location>
        <begin position="8"/>
        <end position="17"/>
    </location>
</feature>
<organism evidence="12 13">
    <name type="scientific">Allomyces macrogynus (strain ATCC 38327)</name>
    <name type="common">Allomyces javanicus var. macrogynus</name>
    <dbReference type="NCBI Taxonomy" id="578462"/>
    <lineage>
        <taxon>Eukaryota</taxon>
        <taxon>Fungi</taxon>
        <taxon>Fungi incertae sedis</taxon>
        <taxon>Blastocladiomycota</taxon>
        <taxon>Blastocladiomycetes</taxon>
        <taxon>Blastocladiales</taxon>
        <taxon>Blastocladiaceae</taxon>
        <taxon>Allomyces</taxon>
    </lineage>
</organism>
<evidence type="ECO:0000256" key="4">
    <source>
        <dbReference type="ARBA" id="ARBA00022692"/>
    </source>
</evidence>
<keyword evidence="8 10" id="KW-0406">Ion transport</keyword>
<keyword evidence="3 10" id="KW-0813">Transport</keyword>
<evidence type="ECO:0000256" key="1">
    <source>
        <dbReference type="ARBA" id="ARBA00004141"/>
    </source>
</evidence>
<evidence type="ECO:0000313" key="13">
    <source>
        <dbReference type="Proteomes" id="UP000054350"/>
    </source>
</evidence>
<keyword evidence="4" id="KW-0812">Transmembrane</keyword>
<evidence type="ECO:0000256" key="2">
    <source>
        <dbReference type="ARBA" id="ARBA00009765"/>
    </source>
</evidence>
<dbReference type="PANTHER" id="PTHR13890:SF0">
    <property type="entry name" value="MAGNESIUM TRANSPORTER MRS2 HOMOLOG, MITOCHONDRIAL"/>
    <property type="match status" value="1"/>
</dbReference>
<feature type="compositionally biased region" description="Basic and acidic residues" evidence="11">
    <location>
        <begin position="528"/>
        <end position="541"/>
    </location>
</feature>
<name>A0A0L0SRX0_ALLM3</name>
<evidence type="ECO:0000256" key="3">
    <source>
        <dbReference type="ARBA" id="ARBA00022448"/>
    </source>
</evidence>
<comment type="similarity">
    <text evidence="2 10">Belongs to the CorA metal ion transporter (MIT) (TC 1.A.35) family.</text>
</comment>
<evidence type="ECO:0000256" key="8">
    <source>
        <dbReference type="ARBA" id="ARBA00023065"/>
    </source>
</evidence>
<feature type="compositionally biased region" description="Low complexity" evidence="11">
    <location>
        <begin position="435"/>
        <end position="451"/>
    </location>
</feature>
<gene>
    <name evidence="12" type="ORF">AMAG_10771</name>
</gene>
<accession>A0A0L0SRX0</accession>
<dbReference type="InterPro" id="IPR039204">
    <property type="entry name" value="MRS2-like"/>
</dbReference>
<proteinExistence type="inferred from homology"/>
<evidence type="ECO:0000256" key="6">
    <source>
        <dbReference type="ARBA" id="ARBA00022946"/>
    </source>
</evidence>
<evidence type="ECO:0000256" key="11">
    <source>
        <dbReference type="SAM" id="MobiDB-lite"/>
    </source>
</evidence>
<sequence>MVVSPASPGTPPTPAAPPSSHHHDWDSTFRPPATEIVWKCTEFGPTGEVHQPSAPRTDSKRAFCRRNGLQLRDLRKLDPRDVDQYPAILARPGAIVVNLGHVRALIRRDSCTLFDAPSARANPARQALVDALSSRLAARAEKGKDATMPANEREEHLPYEWVVLETLFQSVLGSLQHDLRRLALPVNKIVNALVQGGTASAMSGAALDSLDQRRYLADLFVFVQRLSAFEQKVSNMRDVLRELLDNDEDMVDMCLSNDATLATADAATVEVDYDDLELLLETYLSNMEEVLDSTATLLQTVTSTERFITLSLDSQVRFVLCWCLDRARSDPHCIILATIAQRPSDPRNQIRHVRRCLHVRRPARESVRHELELGTRRAPDRVSRRLCGYGHLVRRRTWRGRVAHARRDQGNTQSPPTDARGSCGDRAAPSRRRCGAQAAAGPGARGPAAPRGARRLPRGARQAHSVGVRSGGESRAGQAQGQGARRRRTAHGRVPPAPCERDSDARRGGRGERRGHQCRPIDGGDAEFVARNERGRREASP</sequence>
<keyword evidence="5 10" id="KW-0460">Magnesium</keyword>
<reference evidence="12 13" key="1">
    <citation type="submission" date="2009-11" db="EMBL/GenBank/DDBJ databases">
        <title>Annotation of Allomyces macrogynus ATCC 38327.</title>
        <authorList>
            <consortium name="The Broad Institute Genome Sequencing Platform"/>
            <person name="Russ C."/>
            <person name="Cuomo C."/>
            <person name="Burger G."/>
            <person name="Gray M.W."/>
            <person name="Holland P.W.H."/>
            <person name="King N."/>
            <person name="Lang F.B.F."/>
            <person name="Roger A.J."/>
            <person name="Ruiz-Trillo I."/>
            <person name="Young S.K."/>
            <person name="Zeng Q."/>
            <person name="Gargeya S."/>
            <person name="Fitzgerald M."/>
            <person name="Haas B."/>
            <person name="Abouelleil A."/>
            <person name="Alvarado L."/>
            <person name="Arachchi H.M."/>
            <person name="Berlin A."/>
            <person name="Chapman S.B."/>
            <person name="Gearin G."/>
            <person name="Goldberg J."/>
            <person name="Griggs A."/>
            <person name="Gujja S."/>
            <person name="Hansen M."/>
            <person name="Heiman D."/>
            <person name="Howarth C."/>
            <person name="Larimer J."/>
            <person name="Lui A."/>
            <person name="MacDonald P.J.P."/>
            <person name="McCowen C."/>
            <person name="Montmayeur A."/>
            <person name="Murphy C."/>
            <person name="Neiman D."/>
            <person name="Pearson M."/>
            <person name="Priest M."/>
            <person name="Roberts A."/>
            <person name="Saif S."/>
            <person name="Shea T."/>
            <person name="Sisk P."/>
            <person name="Stolte C."/>
            <person name="Sykes S."/>
            <person name="Wortman J."/>
            <person name="Nusbaum C."/>
            <person name="Birren B."/>
        </authorList>
    </citation>
    <scope>NUCLEOTIDE SEQUENCE [LARGE SCALE GENOMIC DNA]</scope>
    <source>
        <strain evidence="12 13">ATCC 38327</strain>
    </source>
</reference>
<dbReference type="CDD" id="cd12823">
    <property type="entry name" value="Mrs2_Mfm1p-like"/>
    <property type="match status" value="1"/>
</dbReference>
<reference evidence="13" key="2">
    <citation type="submission" date="2009-11" db="EMBL/GenBank/DDBJ databases">
        <title>The Genome Sequence of Allomyces macrogynus strain ATCC 38327.</title>
        <authorList>
            <consortium name="The Broad Institute Genome Sequencing Platform"/>
            <person name="Russ C."/>
            <person name="Cuomo C."/>
            <person name="Shea T."/>
            <person name="Young S.K."/>
            <person name="Zeng Q."/>
            <person name="Koehrsen M."/>
            <person name="Haas B."/>
            <person name="Borodovsky M."/>
            <person name="Guigo R."/>
            <person name="Alvarado L."/>
            <person name="Berlin A."/>
            <person name="Borenstein D."/>
            <person name="Chen Z."/>
            <person name="Engels R."/>
            <person name="Freedman E."/>
            <person name="Gellesch M."/>
            <person name="Goldberg J."/>
            <person name="Griggs A."/>
            <person name="Gujja S."/>
            <person name="Heiman D."/>
            <person name="Hepburn T."/>
            <person name="Howarth C."/>
            <person name="Jen D."/>
            <person name="Larson L."/>
            <person name="Lewis B."/>
            <person name="Mehta T."/>
            <person name="Park D."/>
            <person name="Pearson M."/>
            <person name="Roberts A."/>
            <person name="Saif S."/>
            <person name="Shenoy N."/>
            <person name="Sisk P."/>
            <person name="Stolte C."/>
            <person name="Sykes S."/>
            <person name="Walk T."/>
            <person name="White J."/>
            <person name="Yandava C."/>
            <person name="Burger G."/>
            <person name="Gray M.W."/>
            <person name="Holland P.W.H."/>
            <person name="King N."/>
            <person name="Lang F.B.F."/>
            <person name="Roger A.J."/>
            <person name="Ruiz-Trillo I."/>
            <person name="Lander E."/>
            <person name="Nusbaum C."/>
        </authorList>
    </citation>
    <scope>NUCLEOTIDE SEQUENCE [LARGE SCALE GENOMIC DNA]</scope>
    <source>
        <strain evidence="13">ATCC 38327</strain>
    </source>
</reference>
<dbReference type="GO" id="GO:0015095">
    <property type="term" value="F:magnesium ion transmembrane transporter activity"/>
    <property type="evidence" value="ECO:0007669"/>
    <property type="project" value="TreeGrafter"/>
</dbReference>
<feature type="compositionally biased region" description="Basic and acidic residues" evidence="11">
    <location>
        <begin position="499"/>
        <end position="515"/>
    </location>
</feature>
<dbReference type="Gene3D" id="1.20.58.340">
    <property type="entry name" value="Magnesium transport protein CorA, transmembrane region"/>
    <property type="match status" value="1"/>
</dbReference>
<dbReference type="Proteomes" id="UP000054350">
    <property type="component" value="Unassembled WGS sequence"/>
</dbReference>
<keyword evidence="9" id="KW-0472">Membrane</keyword>
<dbReference type="eggNOG" id="KOG2662">
    <property type="taxonomic scope" value="Eukaryota"/>
</dbReference>
<dbReference type="Gene3D" id="2.40.128.330">
    <property type="match status" value="1"/>
</dbReference>
<comment type="subcellular location">
    <subcellularLocation>
        <location evidence="1">Membrane</location>
        <topology evidence="1">Multi-pass membrane protein</topology>
    </subcellularLocation>
    <subcellularLocation>
        <location evidence="10">Mitochondrion inner membrane</location>
        <topology evidence="10">Multi-pass membrane protein</topology>
    </subcellularLocation>
</comment>
<evidence type="ECO:0000256" key="5">
    <source>
        <dbReference type="ARBA" id="ARBA00022842"/>
    </source>
</evidence>
<keyword evidence="7" id="KW-1133">Transmembrane helix</keyword>
<evidence type="ECO:0000256" key="10">
    <source>
        <dbReference type="RuleBase" id="RU366042"/>
    </source>
</evidence>
<dbReference type="GO" id="GO:0005743">
    <property type="term" value="C:mitochondrial inner membrane"/>
    <property type="evidence" value="ECO:0007669"/>
    <property type="project" value="UniProtKB-SubCell"/>
</dbReference>
<dbReference type="EMBL" id="GG745346">
    <property type="protein sequence ID" value="KNE65115.1"/>
    <property type="molecule type" value="Genomic_DNA"/>
</dbReference>